<dbReference type="CDD" id="cd09279">
    <property type="entry name" value="RNase_HI_like"/>
    <property type="match status" value="1"/>
</dbReference>
<dbReference type="InterPro" id="IPR002156">
    <property type="entry name" value="RNaseH_domain"/>
</dbReference>
<proteinExistence type="predicted"/>
<dbReference type="SUPFAM" id="SSF53098">
    <property type="entry name" value="Ribonuclease H-like"/>
    <property type="match status" value="1"/>
</dbReference>
<evidence type="ECO:0000313" key="4">
    <source>
        <dbReference type="Proteomes" id="UP000011687"/>
    </source>
</evidence>
<evidence type="ECO:0000259" key="2">
    <source>
        <dbReference type="PROSITE" id="PS50879"/>
    </source>
</evidence>
<keyword evidence="4" id="KW-1185">Reference proteome</keyword>
<dbReference type="PROSITE" id="PS50879">
    <property type="entry name" value="RNASE_H_1"/>
    <property type="match status" value="1"/>
</dbReference>
<dbReference type="EMBL" id="AOLS01000123">
    <property type="protein sequence ID" value="EMA09780.1"/>
    <property type="molecule type" value="Genomic_DNA"/>
</dbReference>
<dbReference type="PATRIC" id="fig|662475.6.peg.4155"/>
<dbReference type="GO" id="GO:0003676">
    <property type="term" value="F:nucleic acid binding"/>
    <property type="evidence" value="ECO:0007669"/>
    <property type="project" value="InterPro"/>
</dbReference>
<feature type="domain" description="RNase H type-1" evidence="2">
    <location>
        <begin position="36"/>
        <end position="165"/>
    </location>
</feature>
<evidence type="ECO:0000256" key="1">
    <source>
        <dbReference type="SAM" id="MobiDB-lite"/>
    </source>
</evidence>
<dbReference type="GO" id="GO:0004523">
    <property type="term" value="F:RNA-DNA hybrid ribonuclease activity"/>
    <property type="evidence" value="ECO:0007669"/>
    <property type="project" value="InterPro"/>
</dbReference>
<dbReference type="AlphaFoldDB" id="M0JQ20"/>
<accession>M0JQ20</accession>
<dbReference type="RefSeq" id="WP_007190727.1">
    <property type="nucleotide sequence ID" value="NZ_AOLS01000123.1"/>
</dbReference>
<organism evidence="3 4">
    <name type="scientific">Haloarcula marismortui ATCC 33799</name>
    <dbReference type="NCBI Taxonomy" id="662475"/>
    <lineage>
        <taxon>Archaea</taxon>
        <taxon>Methanobacteriati</taxon>
        <taxon>Methanobacteriota</taxon>
        <taxon>Stenosarchaea group</taxon>
        <taxon>Halobacteria</taxon>
        <taxon>Halobacteriales</taxon>
        <taxon>Haloarculaceae</taxon>
        <taxon>Haloarcula</taxon>
    </lineage>
</organism>
<protein>
    <submittedName>
        <fullName evidence="3">Ribonuclease H</fullName>
    </submittedName>
</protein>
<gene>
    <name evidence="3" type="ORF">C435_21220</name>
</gene>
<dbReference type="PANTHER" id="PTHR46387:SF2">
    <property type="entry name" value="RIBONUCLEASE HI"/>
    <property type="match status" value="1"/>
</dbReference>
<dbReference type="PANTHER" id="PTHR46387">
    <property type="entry name" value="POLYNUCLEOTIDYL TRANSFERASE, RIBONUCLEASE H-LIKE SUPERFAMILY PROTEIN"/>
    <property type="match status" value="1"/>
</dbReference>
<dbReference type="InterPro" id="IPR036397">
    <property type="entry name" value="RNaseH_sf"/>
</dbReference>
<reference evidence="3 4" key="1">
    <citation type="journal article" date="2014" name="PLoS Genet.">
        <title>Phylogenetically driven sequencing of extremely halophilic archaea reveals strategies for static and dynamic osmo-response.</title>
        <authorList>
            <person name="Becker E.A."/>
            <person name="Seitzer P.M."/>
            <person name="Tritt A."/>
            <person name="Larsen D."/>
            <person name="Krusor M."/>
            <person name="Yao A.I."/>
            <person name="Wu D."/>
            <person name="Madern D."/>
            <person name="Eisen J.A."/>
            <person name="Darling A.E."/>
            <person name="Facciotti M.T."/>
        </authorList>
    </citation>
    <scope>NUCLEOTIDE SEQUENCE [LARGE SCALE GENOMIC DNA]</scope>
    <source>
        <strain evidence="3 4">ATCC 33799</strain>
    </source>
</reference>
<dbReference type="Proteomes" id="UP000011687">
    <property type="component" value="Unassembled WGS sequence"/>
</dbReference>
<dbReference type="Gene3D" id="3.30.420.10">
    <property type="entry name" value="Ribonuclease H-like superfamily/Ribonuclease H"/>
    <property type="match status" value="1"/>
</dbReference>
<evidence type="ECO:0000313" key="3">
    <source>
        <dbReference type="EMBL" id="EMA09780.1"/>
    </source>
</evidence>
<sequence length="173" mass="19002">MSIQMTVCNSCQFTDLRKDGTPCPHCEDGVMVVGDNQAEATIHFDGGARPNPGPAAIGCTVETEECYSEYSNTIGEATNNQAEYRALIRALEIAEDAGFDSVTAKGDSQLIVNQITGKWDTNDDTLKDLRDDVRELAQIFDRFNVEHVPREENETADSQSVEPAISQRVLKSD</sequence>
<dbReference type="Pfam" id="PF13456">
    <property type="entry name" value="RVT_3"/>
    <property type="match status" value="1"/>
</dbReference>
<feature type="region of interest" description="Disordered" evidence="1">
    <location>
        <begin position="148"/>
        <end position="173"/>
    </location>
</feature>
<dbReference type="InterPro" id="IPR012337">
    <property type="entry name" value="RNaseH-like_sf"/>
</dbReference>
<name>M0JQ20_9EURY</name>
<comment type="caution">
    <text evidence="3">The sequence shown here is derived from an EMBL/GenBank/DDBJ whole genome shotgun (WGS) entry which is preliminary data.</text>
</comment>